<sequence length="52" mass="5676">MSPRGDARVPRRITGRPSENPSRYRVRGYATHPTLTAAVRAVTAFSDGLCGF</sequence>
<accession>F2BB87</accession>
<organism evidence="2 3">
    <name type="scientific">Neisseria bacilliformis ATCC BAA-1200</name>
    <dbReference type="NCBI Taxonomy" id="888742"/>
    <lineage>
        <taxon>Bacteria</taxon>
        <taxon>Pseudomonadati</taxon>
        <taxon>Pseudomonadota</taxon>
        <taxon>Betaproteobacteria</taxon>
        <taxon>Neisseriales</taxon>
        <taxon>Neisseriaceae</taxon>
        <taxon>Neisseria</taxon>
    </lineage>
</organism>
<name>F2BB87_9NEIS</name>
<reference evidence="2 3" key="1">
    <citation type="submission" date="2011-02" db="EMBL/GenBank/DDBJ databases">
        <authorList>
            <person name="Muzny D."/>
            <person name="Qin X."/>
            <person name="Deng J."/>
            <person name="Jiang H."/>
            <person name="Liu Y."/>
            <person name="Qu J."/>
            <person name="Song X.-Z."/>
            <person name="Zhang L."/>
            <person name="Thornton R."/>
            <person name="Coyle M."/>
            <person name="Francisco L."/>
            <person name="Jackson L."/>
            <person name="Javaid M."/>
            <person name="Korchina V."/>
            <person name="Kovar C."/>
            <person name="Mata R."/>
            <person name="Mathew T."/>
            <person name="Ngo R."/>
            <person name="Nguyen L."/>
            <person name="Nguyen N."/>
            <person name="Okwuonu G."/>
            <person name="Ongeri F."/>
            <person name="Pham C."/>
            <person name="Simmons D."/>
            <person name="Wilczek-Boney K."/>
            <person name="Hale W."/>
            <person name="Jakkamsetti A."/>
            <person name="Pham P."/>
            <person name="Ruth R."/>
            <person name="San Lucas F."/>
            <person name="Warren J."/>
            <person name="Zhang J."/>
            <person name="Zhao Z."/>
            <person name="Zhou C."/>
            <person name="Zhu D."/>
            <person name="Lee S."/>
            <person name="Bess C."/>
            <person name="Blankenburg K."/>
            <person name="Forbes L."/>
            <person name="Fu Q."/>
            <person name="Gubbala S."/>
            <person name="Hirani K."/>
            <person name="Jayaseelan J.C."/>
            <person name="Lara F."/>
            <person name="Munidasa M."/>
            <person name="Palculict T."/>
            <person name="Patil S."/>
            <person name="Pu L.-L."/>
            <person name="Saada N."/>
            <person name="Tang L."/>
            <person name="Weissenberger G."/>
            <person name="Zhu Y."/>
            <person name="Hemphill L."/>
            <person name="Shang Y."/>
            <person name="Youmans B."/>
            <person name="Ayvaz T."/>
            <person name="Ross M."/>
            <person name="Santibanez J."/>
            <person name="Aqrawi P."/>
            <person name="Gross S."/>
            <person name="Joshi V."/>
            <person name="Fowler G."/>
            <person name="Nazareth L."/>
            <person name="Reid J."/>
            <person name="Worley K."/>
            <person name="Petrosino J."/>
            <person name="Highlander S."/>
            <person name="Gibbs R."/>
        </authorList>
    </citation>
    <scope>NUCLEOTIDE SEQUENCE [LARGE SCALE GENOMIC DNA]</scope>
    <source>
        <strain evidence="2 3">ATCC BAA-1200</strain>
    </source>
</reference>
<dbReference type="AlphaFoldDB" id="F2BB87"/>
<evidence type="ECO:0000256" key="1">
    <source>
        <dbReference type="SAM" id="MobiDB-lite"/>
    </source>
</evidence>
<gene>
    <name evidence="2" type="ORF">HMPREF9123_0991</name>
</gene>
<proteinExistence type="predicted"/>
<dbReference type="HOGENOM" id="CLU_3082175_0_0_4"/>
<dbReference type="Proteomes" id="UP000004105">
    <property type="component" value="Unassembled WGS sequence"/>
</dbReference>
<feature type="region of interest" description="Disordered" evidence="1">
    <location>
        <begin position="1"/>
        <end position="24"/>
    </location>
</feature>
<evidence type="ECO:0000313" key="2">
    <source>
        <dbReference type="EMBL" id="EGF11347.1"/>
    </source>
</evidence>
<dbReference type="EMBL" id="AFAY01000020">
    <property type="protein sequence ID" value="EGF11347.1"/>
    <property type="molecule type" value="Genomic_DNA"/>
</dbReference>
<evidence type="ECO:0000313" key="3">
    <source>
        <dbReference type="Proteomes" id="UP000004105"/>
    </source>
</evidence>
<protein>
    <submittedName>
        <fullName evidence="2">Uncharacterized protein</fullName>
    </submittedName>
</protein>
<comment type="caution">
    <text evidence="2">The sequence shown here is derived from an EMBL/GenBank/DDBJ whole genome shotgun (WGS) entry which is preliminary data.</text>
</comment>
<keyword evidence="3" id="KW-1185">Reference proteome</keyword>